<proteinExistence type="inferred from homology"/>
<dbReference type="GO" id="GO:0006729">
    <property type="term" value="P:tetrahydrobiopterin biosynthetic process"/>
    <property type="evidence" value="ECO:0007669"/>
    <property type="project" value="InterPro"/>
</dbReference>
<dbReference type="PANTHER" id="PTHR12599">
    <property type="entry name" value="PTERIN-4-ALPHA-CARBINOLAMINE DEHYDRATASE"/>
    <property type="match status" value="1"/>
</dbReference>
<evidence type="ECO:0000256" key="1">
    <source>
        <dbReference type="ARBA" id="ARBA00001554"/>
    </source>
</evidence>
<dbReference type="CDD" id="cd00488">
    <property type="entry name" value="PCD_DCoH"/>
    <property type="match status" value="1"/>
</dbReference>
<keyword evidence="4 5" id="KW-0456">Lyase</keyword>
<protein>
    <recommendedName>
        <fullName evidence="3">4a-hydroxytetrahydrobiopterin dehydratase</fullName>
        <ecNumber evidence="3">4.2.1.96</ecNumber>
    </recommendedName>
</protein>
<dbReference type="EC" id="4.2.1.96" evidence="3"/>
<dbReference type="RefSeq" id="WP_350243889.1">
    <property type="nucleotide sequence ID" value="NZ_CP158299.1"/>
</dbReference>
<sequence length="95" mass="10281">MSRAARTRLSAEELADQLPDGWSGDTSSVTLEFQFPSYQAGVAFAVRVATQAEASDHHPDLLIGYRRVQVRYSTHDAGGVTALDLREASAVNGLF</sequence>
<name>A0AAU7UBM6_9DEIO</name>
<comment type="catalytic activity">
    <reaction evidence="1">
        <text>(4aS,6R)-4a-hydroxy-L-erythro-5,6,7,8-tetrahydrobiopterin = (6R)-L-erythro-6,7-dihydrobiopterin + H2O</text>
        <dbReference type="Rhea" id="RHEA:11920"/>
        <dbReference type="ChEBI" id="CHEBI:15377"/>
        <dbReference type="ChEBI" id="CHEBI:15642"/>
        <dbReference type="ChEBI" id="CHEBI:43120"/>
        <dbReference type="EC" id="4.2.1.96"/>
    </reaction>
</comment>
<evidence type="ECO:0000256" key="3">
    <source>
        <dbReference type="ARBA" id="ARBA00013252"/>
    </source>
</evidence>
<comment type="similarity">
    <text evidence="2">Belongs to the pterin-4-alpha-carbinolamine dehydratase family.</text>
</comment>
<dbReference type="PANTHER" id="PTHR12599:SF0">
    <property type="entry name" value="PTERIN-4-ALPHA-CARBINOLAMINE DEHYDRATASE"/>
    <property type="match status" value="1"/>
</dbReference>
<dbReference type="KEGG" id="dsc:ABOD76_05955"/>
<reference evidence="5" key="1">
    <citation type="submission" date="2024-06" db="EMBL/GenBank/DDBJ databases">
        <title>Draft Genome Sequence of Deinococcus sonorensis Type Strain KR-87, a Biofilm Producing Representative of the Genus Deinococcus.</title>
        <authorList>
            <person name="Boren L.S."/>
            <person name="Grosso R.A."/>
            <person name="Hugenberg-Cox A.N."/>
            <person name="Hill J.T.E."/>
            <person name="Albert C.M."/>
            <person name="Tuohy J.M."/>
        </authorList>
    </citation>
    <scope>NUCLEOTIDE SEQUENCE</scope>
    <source>
        <strain evidence="5">KR-87</strain>
    </source>
</reference>
<evidence type="ECO:0000313" key="5">
    <source>
        <dbReference type="EMBL" id="XBV85846.1"/>
    </source>
</evidence>
<dbReference type="Gene3D" id="3.30.1360.20">
    <property type="entry name" value="Transcriptional coactivator/pterin dehydratase"/>
    <property type="match status" value="1"/>
</dbReference>
<dbReference type="GO" id="GO:0008124">
    <property type="term" value="F:4-alpha-hydroxytetrahydrobiopterin dehydratase activity"/>
    <property type="evidence" value="ECO:0007669"/>
    <property type="project" value="UniProtKB-EC"/>
</dbReference>
<gene>
    <name evidence="5" type="ORF">ABOD76_05955</name>
</gene>
<dbReference type="AlphaFoldDB" id="A0AAU7UBM6"/>
<dbReference type="InterPro" id="IPR001533">
    <property type="entry name" value="Pterin_deHydtase"/>
</dbReference>
<dbReference type="Pfam" id="PF01329">
    <property type="entry name" value="Pterin_4a"/>
    <property type="match status" value="1"/>
</dbReference>
<organism evidence="5">
    <name type="scientific">Deinococcus sonorensis KR-87</name>
    <dbReference type="NCBI Taxonomy" id="694439"/>
    <lineage>
        <taxon>Bacteria</taxon>
        <taxon>Thermotogati</taxon>
        <taxon>Deinococcota</taxon>
        <taxon>Deinococci</taxon>
        <taxon>Deinococcales</taxon>
        <taxon>Deinococcaceae</taxon>
        <taxon>Deinococcus</taxon>
    </lineage>
</organism>
<dbReference type="InterPro" id="IPR036428">
    <property type="entry name" value="PCD_sf"/>
</dbReference>
<evidence type="ECO:0000256" key="2">
    <source>
        <dbReference type="ARBA" id="ARBA00006472"/>
    </source>
</evidence>
<dbReference type="EMBL" id="CP158299">
    <property type="protein sequence ID" value="XBV85846.1"/>
    <property type="molecule type" value="Genomic_DNA"/>
</dbReference>
<dbReference type="NCBIfam" id="NF002017">
    <property type="entry name" value="PRK00823.1-2"/>
    <property type="match status" value="1"/>
</dbReference>
<accession>A0AAU7UBM6</accession>
<dbReference type="SUPFAM" id="SSF55248">
    <property type="entry name" value="PCD-like"/>
    <property type="match status" value="1"/>
</dbReference>
<evidence type="ECO:0000256" key="4">
    <source>
        <dbReference type="ARBA" id="ARBA00023239"/>
    </source>
</evidence>